<protein>
    <submittedName>
        <fullName evidence="2">Uncharacterized protein</fullName>
    </submittedName>
</protein>
<dbReference type="Proteomes" id="UP000219050">
    <property type="component" value="Chromosome"/>
</dbReference>
<keyword evidence="3" id="KW-1185">Reference proteome</keyword>
<feature type="transmembrane region" description="Helical" evidence="1">
    <location>
        <begin position="20"/>
        <end position="50"/>
    </location>
</feature>
<feature type="transmembrane region" description="Helical" evidence="1">
    <location>
        <begin position="62"/>
        <end position="83"/>
    </location>
</feature>
<keyword evidence="1" id="KW-0812">Transmembrane</keyword>
<feature type="transmembrane region" description="Helical" evidence="1">
    <location>
        <begin position="134"/>
        <end position="156"/>
    </location>
</feature>
<dbReference type="RefSeq" id="WP_088663376.1">
    <property type="nucleotide sequence ID" value="NZ_CP021404.1"/>
</dbReference>
<dbReference type="KEGG" id="cmag:CBW24_03640"/>
<feature type="transmembrane region" description="Helical" evidence="1">
    <location>
        <begin position="95"/>
        <end position="113"/>
    </location>
</feature>
<accession>A0A291LXL5</accession>
<keyword evidence="1" id="KW-0472">Membrane</keyword>
<dbReference type="EMBL" id="CP021404">
    <property type="protein sequence ID" value="ATI41185.1"/>
    <property type="molecule type" value="Genomic_DNA"/>
</dbReference>
<name>A0A291LXL5_9RHOB</name>
<sequence>MDLLFALEDSGAGMLVSSTQWGYAIVLSLHAVGMAIMVGISLMLIFRVLGFARSIPLGALPPYWTVALLGFAVNIASGTMLFMGSASELFFNWAFRIKIVLVLIGVGLTWRLVRGCLKRAARTGDDVATRGDRRLAAVALVVWISALIAGRLIGYLN</sequence>
<evidence type="ECO:0000256" key="1">
    <source>
        <dbReference type="SAM" id="Phobius"/>
    </source>
</evidence>
<keyword evidence="1" id="KW-1133">Transmembrane helix</keyword>
<reference evidence="2 3" key="1">
    <citation type="submission" date="2017-05" db="EMBL/GenBank/DDBJ databases">
        <title>Comparative genomic and metabolic analysis of manganese-oxidizing mechanisms in Celeribater manganoxidans DY25T: its adaption to the environment of polymetallic nodule.</title>
        <authorList>
            <person name="Wang X."/>
        </authorList>
    </citation>
    <scope>NUCLEOTIDE SEQUENCE [LARGE SCALE GENOMIC DNA]</scope>
    <source>
        <strain evidence="2 3">DY25</strain>
    </source>
</reference>
<dbReference type="AlphaFoldDB" id="A0A291LXL5"/>
<organism evidence="2 3">
    <name type="scientific">Pacificitalea manganoxidans</name>
    <dbReference type="NCBI Taxonomy" id="1411902"/>
    <lineage>
        <taxon>Bacteria</taxon>
        <taxon>Pseudomonadati</taxon>
        <taxon>Pseudomonadota</taxon>
        <taxon>Alphaproteobacteria</taxon>
        <taxon>Rhodobacterales</taxon>
        <taxon>Paracoccaceae</taxon>
        <taxon>Pacificitalea</taxon>
    </lineage>
</organism>
<dbReference type="OrthoDB" id="118399at2"/>
<proteinExistence type="predicted"/>
<evidence type="ECO:0000313" key="2">
    <source>
        <dbReference type="EMBL" id="ATI41185.1"/>
    </source>
</evidence>
<gene>
    <name evidence="2" type="ORF">CBW24_03640</name>
</gene>
<evidence type="ECO:0000313" key="3">
    <source>
        <dbReference type="Proteomes" id="UP000219050"/>
    </source>
</evidence>